<dbReference type="InterPro" id="IPR011620">
    <property type="entry name" value="Sig_transdc_His_kinase_LytS_TM"/>
</dbReference>
<evidence type="ECO:0000256" key="3">
    <source>
        <dbReference type="ARBA" id="ARBA00022692"/>
    </source>
</evidence>
<evidence type="ECO:0000313" key="10">
    <source>
        <dbReference type="Proteomes" id="UP001060368"/>
    </source>
</evidence>
<feature type="transmembrane region" description="Helical" evidence="7">
    <location>
        <begin position="75"/>
        <end position="95"/>
    </location>
</feature>
<dbReference type="PANTHER" id="PTHR43156:SF2">
    <property type="entry name" value="STAGE II SPORULATION PROTEIN E"/>
    <property type="match status" value="1"/>
</dbReference>
<evidence type="ECO:0000256" key="2">
    <source>
        <dbReference type="ARBA" id="ARBA00022475"/>
    </source>
</evidence>
<evidence type="ECO:0000256" key="4">
    <source>
        <dbReference type="ARBA" id="ARBA00022801"/>
    </source>
</evidence>
<feature type="transmembrane region" description="Helical" evidence="7">
    <location>
        <begin position="107"/>
        <end position="129"/>
    </location>
</feature>
<sequence>MPGELSLFLDLFGLICVIVVFSIFVTRSHWFTEALERRFTWKNRTVLILSFGLLSVYGTLGGVEVLGAPLNVRDIGPMAAGLFCGPYVGIGAGIIGGVQRFAMGGPTCLPCSLATLLSGIFAGILYILLKDRFAGVRIAVAFAVAMESFHMLITILLVSPPEVAYEIVSRAALPMILANAIGMFIFSYLVNNILTERKTEGERDLYRSEIARNKAELDIASEIQNDFLPKKMPDIPGFDLYAMNTPAKEVGGDFYDFVDCADGKTGIVIADVSGKGVPAALFMMLSKTLMHAGAGWHRSVKQAVESANNMISGESESGMFVTLCYSVVDPDSGSIVYANAGHCPPFFLKASGDEFLRLNPTGMALGVIEDNEYGTGEVAVSSGDLIVYFTDGITEAINGDDEEFGEERLKEVILNNRYNTSERIVGSITESVSTHSSGELQFDDITLVVLKVL</sequence>
<dbReference type="InterPro" id="IPR036457">
    <property type="entry name" value="PPM-type-like_dom_sf"/>
</dbReference>
<dbReference type="GO" id="GO:0071555">
    <property type="term" value="P:cell wall organization"/>
    <property type="evidence" value="ECO:0007669"/>
    <property type="project" value="InterPro"/>
</dbReference>
<dbReference type="SUPFAM" id="SSF81606">
    <property type="entry name" value="PP2C-like"/>
    <property type="match status" value="1"/>
</dbReference>
<evidence type="ECO:0000259" key="8">
    <source>
        <dbReference type="PROSITE" id="PS51746"/>
    </source>
</evidence>
<dbReference type="KEGG" id="mend:L6E24_11900"/>
<dbReference type="SMART" id="SM00331">
    <property type="entry name" value="PP2C_SIG"/>
    <property type="match status" value="1"/>
</dbReference>
<accession>A0A9E7PLD4</accession>
<proteinExistence type="predicted"/>
<dbReference type="InterPro" id="IPR001932">
    <property type="entry name" value="PPM-type_phosphatase-like_dom"/>
</dbReference>
<reference evidence="9" key="1">
    <citation type="submission" date="2022-04" db="EMBL/GenBank/DDBJ databases">
        <title>Complete genome of Methanoplanus endosymbiosus DSM 3599.</title>
        <authorList>
            <person name="Chen S.-C."/>
            <person name="You Y.-T."/>
            <person name="Zhou Y.-Z."/>
            <person name="Lai M.-C."/>
        </authorList>
    </citation>
    <scope>NUCLEOTIDE SEQUENCE</scope>
    <source>
        <strain evidence="9">DSM 3599</strain>
    </source>
</reference>
<keyword evidence="3 7" id="KW-0812">Transmembrane</keyword>
<comment type="subcellular location">
    <subcellularLocation>
        <location evidence="1">Cell membrane</location>
        <topology evidence="1">Multi-pass membrane protein</topology>
    </subcellularLocation>
</comment>
<organism evidence="9 10">
    <name type="scientific">Methanoplanus endosymbiosus</name>
    <dbReference type="NCBI Taxonomy" id="33865"/>
    <lineage>
        <taxon>Archaea</taxon>
        <taxon>Methanobacteriati</taxon>
        <taxon>Methanobacteriota</taxon>
        <taxon>Stenosarchaea group</taxon>
        <taxon>Methanomicrobia</taxon>
        <taxon>Methanomicrobiales</taxon>
        <taxon>Methanomicrobiaceae</taxon>
        <taxon>Methanoplanus</taxon>
    </lineage>
</organism>
<dbReference type="GO" id="GO:0016791">
    <property type="term" value="F:phosphatase activity"/>
    <property type="evidence" value="ECO:0007669"/>
    <property type="project" value="TreeGrafter"/>
</dbReference>
<dbReference type="Gene3D" id="3.60.40.10">
    <property type="entry name" value="PPM-type phosphatase domain"/>
    <property type="match status" value="1"/>
</dbReference>
<keyword evidence="2" id="KW-1003">Cell membrane</keyword>
<dbReference type="EMBL" id="CP096115">
    <property type="protein sequence ID" value="UUX92050.1"/>
    <property type="molecule type" value="Genomic_DNA"/>
</dbReference>
<dbReference type="Pfam" id="PF07228">
    <property type="entry name" value="SpoIIE"/>
    <property type="match status" value="1"/>
</dbReference>
<dbReference type="Gene3D" id="1.10.1760.20">
    <property type="match status" value="1"/>
</dbReference>
<feature type="transmembrane region" description="Helical" evidence="7">
    <location>
        <begin position="6"/>
        <end position="25"/>
    </location>
</feature>
<dbReference type="PANTHER" id="PTHR43156">
    <property type="entry name" value="STAGE II SPORULATION PROTEIN E-RELATED"/>
    <property type="match status" value="1"/>
</dbReference>
<dbReference type="Proteomes" id="UP001060368">
    <property type="component" value="Chromosome"/>
</dbReference>
<dbReference type="GO" id="GO:0000155">
    <property type="term" value="F:phosphorelay sensor kinase activity"/>
    <property type="evidence" value="ECO:0007669"/>
    <property type="project" value="InterPro"/>
</dbReference>
<evidence type="ECO:0000313" key="9">
    <source>
        <dbReference type="EMBL" id="UUX92050.1"/>
    </source>
</evidence>
<evidence type="ECO:0000256" key="7">
    <source>
        <dbReference type="SAM" id="Phobius"/>
    </source>
</evidence>
<name>A0A9E7PLD4_9EURY</name>
<evidence type="ECO:0000256" key="5">
    <source>
        <dbReference type="ARBA" id="ARBA00022989"/>
    </source>
</evidence>
<dbReference type="Pfam" id="PF07694">
    <property type="entry name" value="5TM-5TMR_LYT"/>
    <property type="match status" value="1"/>
</dbReference>
<protein>
    <submittedName>
        <fullName evidence="9">SpoIIE family protein phosphatase</fullName>
    </submittedName>
</protein>
<keyword evidence="4" id="KW-0378">Hydrolase</keyword>
<keyword evidence="5 7" id="KW-1133">Transmembrane helix</keyword>
<evidence type="ECO:0000256" key="6">
    <source>
        <dbReference type="ARBA" id="ARBA00023136"/>
    </source>
</evidence>
<dbReference type="RefSeq" id="WP_257742201.1">
    <property type="nucleotide sequence ID" value="NZ_CP096115.1"/>
</dbReference>
<feature type="transmembrane region" description="Helical" evidence="7">
    <location>
        <begin position="171"/>
        <end position="190"/>
    </location>
</feature>
<evidence type="ECO:0000256" key="1">
    <source>
        <dbReference type="ARBA" id="ARBA00004651"/>
    </source>
</evidence>
<dbReference type="AlphaFoldDB" id="A0A9E7PLD4"/>
<keyword evidence="10" id="KW-1185">Reference proteome</keyword>
<gene>
    <name evidence="9" type="ORF">L6E24_11900</name>
</gene>
<dbReference type="GeneID" id="74308415"/>
<keyword evidence="6 7" id="KW-0472">Membrane</keyword>
<feature type="domain" description="PPM-type phosphatase" evidence="8">
    <location>
        <begin position="237"/>
        <end position="452"/>
    </location>
</feature>
<dbReference type="GO" id="GO:0005886">
    <property type="term" value="C:plasma membrane"/>
    <property type="evidence" value="ECO:0007669"/>
    <property type="project" value="UniProtKB-SubCell"/>
</dbReference>
<dbReference type="PROSITE" id="PS51746">
    <property type="entry name" value="PPM_2"/>
    <property type="match status" value="1"/>
</dbReference>
<feature type="transmembrane region" description="Helical" evidence="7">
    <location>
        <begin position="46"/>
        <end position="63"/>
    </location>
</feature>
<feature type="transmembrane region" description="Helical" evidence="7">
    <location>
        <begin position="135"/>
        <end position="159"/>
    </location>
</feature>
<dbReference type="InterPro" id="IPR052016">
    <property type="entry name" value="Bact_Sigma-Reg"/>
</dbReference>